<dbReference type="OrthoDB" id="7823193at2"/>
<dbReference type="EMBL" id="CP032125">
    <property type="protein sequence ID" value="AXX98173.1"/>
    <property type="molecule type" value="Genomic_DNA"/>
</dbReference>
<sequence>MRLLFLLPLLALMACAPTPASHNRTTQQNSTYAGPIPPMKRFGPAHVSPPTRSNSEIAQDFLDLSFRLENGQPLPFMTRFEVPISVRINGTAPATLSSDLDALLVRLRNEAGIDIRRVPAAKTANISINTVPVRQFKHMRPTAACFVVPGVSSWGDFRRLRRSSVTNWKTLRKRTRMAIFIPDNVSPQEMRDCLHEELAQALGPLNDLFRLPDSIFNDDNYHSILTGFDMLVLRAYYAPELHKGTTRQQAAAALPRILARLNPAGEFATGHAPVSATPKSWENAIRQTINPAKSHSARRAAAMRAVTIARNHGWADVRTGFSLHKLGRLTLAQDAGLARCAFREALTIFRGRPEMRLQAAQITMQLAAISLSDGDAQIAINQANSSLPALLQAQDAVTLSMVLMIKAEALDLQNHTTEAREVRLDSLGWARYAFGSKKAALDRLAGISALTPK</sequence>
<feature type="chain" id="PRO_5016989556" evidence="1">
    <location>
        <begin position="21"/>
        <end position="453"/>
    </location>
</feature>
<dbReference type="InterPro" id="IPR021323">
    <property type="entry name" value="DUF2927"/>
</dbReference>
<dbReference type="AlphaFoldDB" id="A0A347UH45"/>
<protein>
    <submittedName>
        <fullName evidence="2">DUF2927 domain-containing protein</fullName>
    </submittedName>
</protein>
<dbReference type="KEGG" id="pamo:BAR1_09665"/>
<dbReference type="Pfam" id="PF11150">
    <property type="entry name" value="DUF2927"/>
    <property type="match status" value="1"/>
</dbReference>
<keyword evidence="1" id="KW-0732">Signal</keyword>
<evidence type="ECO:0000313" key="2">
    <source>
        <dbReference type="EMBL" id="AXX98173.1"/>
    </source>
</evidence>
<keyword evidence="3" id="KW-1185">Reference proteome</keyword>
<reference evidence="2 3" key="1">
    <citation type="submission" date="2018-09" db="EMBL/GenBank/DDBJ databases">
        <title>Profundibacter amoris BAR1 gen. nov., sp. nov., a new member of the Roseobacter clade isolated at Lokis Castle Vent Field on the Arctic Mid-Oceanic Ridge.</title>
        <authorList>
            <person name="Le Moine Bauer S."/>
            <person name="Sjoeberg A.G."/>
            <person name="L'Haridon S."/>
            <person name="Stokke R."/>
            <person name="Roalkvam I."/>
            <person name="Steen I.H."/>
            <person name="Dahle H."/>
        </authorList>
    </citation>
    <scope>NUCLEOTIDE SEQUENCE [LARGE SCALE GENOMIC DNA]</scope>
    <source>
        <strain evidence="2 3">BAR1</strain>
    </source>
</reference>
<dbReference type="PROSITE" id="PS51257">
    <property type="entry name" value="PROKAR_LIPOPROTEIN"/>
    <property type="match status" value="1"/>
</dbReference>
<evidence type="ECO:0000313" key="3">
    <source>
        <dbReference type="Proteomes" id="UP000261704"/>
    </source>
</evidence>
<organism evidence="2 3">
    <name type="scientific">Profundibacter amoris</name>
    <dbReference type="NCBI Taxonomy" id="2171755"/>
    <lineage>
        <taxon>Bacteria</taxon>
        <taxon>Pseudomonadati</taxon>
        <taxon>Pseudomonadota</taxon>
        <taxon>Alphaproteobacteria</taxon>
        <taxon>Rhodobacterales</taxon>
        <taxon>Paracoccaceae</taxon>
        <taxon>Profundibacter</taxon>
    </lineage>
</organism>
<gene>
    <name evidence="2" type="ORF">BAR1_09665</name>
</gene>
<dbReference type="Proteomes" id="UP000261704">
    <property type="component" value="Chromosome"/>
</dbReference>
<feature type="signal peptide" evidence="1">
    <location>
        <begin position="1"/>
        <end position="20"/>
    </location>
</feature>
<name>A0A347UH45_9RHOB</name>
<evidence type="ECO:0000256" key="1">
    <source>
        <dbReference type="SAM" id="SignalP"/>
    </source>
</evidence>
<accession>A0A347UH45</accession>
<proteinExistence type="predicted"/>